<feature type="chain" id="PRO_5045861029" evidence="1">
    <location>
        <begin position="29"/>
        <end position="515"/>
    </location>
</feature>
<proteinExistence type="predicted"/>
<reference evidence="3" key="1">
    <citation type="submission" date="2025-08" db="UniProtKB">
        <authorList>
            <consortium name="RefSeq"/>
        </authorList>
    </citation>
    <scope>IDENTIFICATION</scope>
    <source>
        <tissue evidence="3">Testes</tissue>
    </source>
</reference>
<protein>
    <submittedName>
        <fullName evidence="3">Four-jointed box protein 1-like</fullName>
    </submittedName>
</protein>
<evidence type="ECO:0000256" key="1">
    <source>
        <dbReference type="SAM" id="SignalP"/>
    </source>
</evidence>
<evidence type="ECO:0000313" key="3">
    <source>
        <dbReference type="RefSeq" id="XP_006824457.1"/>
    </source>
</evidence>
<organism evidence="2 3">
    <name type="scientific">Saccoglossus kowalevskii</name>
    <name type="common">Acorn worm</name>
    <dbReference type="NCBI Taxonomy" id="10224"/>
    <lineage>
        <taxon>Eukaryota</taxon>
        <taxon>Metazoa</taxon>
        <taxon>Hemichordata</taxon>
        <taxon>Enteropneusta</taxon>
        <taxon>Harrimaniidae</taxon>
        <taxon>Saccoglossus</taxon>
    </lineage>
</organism>
<evidence type="ECO:0000313" key="2">
    <source>
        <dbReference type="Proteomes" id="UP000694865"/>
    </source>
</evidence>
<keyword evidence="2" id="KW-1185">Reference proteome</keyword>
<gene>
    <name evidence="3" type="primary">LOC102802579</name>
</gene>
<keyword evidence="1" id="KW-0732">Signal</keyword>
<dbReference type="RefSeq" id="XP_006824457.1">
    <property type="nucleotide sequence ID" value="XM_006824394.1"/>
</dbReference>
<name>A0ABM0MWR6_SACKO</name>
<dbReference type="GeneID" id="102802579"/>
<dbReference type="PANTHER" id="PTHR13147">
    <property type="entry name" value="FOUR-JOINTED BOX PROTEIN 1"/>
    <property type="match status" value="1"/>
</dbReference>
<dbReference type="PRINTS" id="PR02072">
    <property type="entry name" value="4JOINTEDBOX1"/>
</dbReference>
<dbReference type="InterPro" id="IPR024868">
    <property type="entry name" value="FJX1/FJ"/>
</dbReference>
<feature type="signal peptide" evidence="1">
    <location>
        <begin position="1"/>
        <end position="28"/>
    </location>
</feature>
<dbReference type="Proteomes" id="UP000694865">
    <property type="component" value="Unplaced"/>
</dbReference>
<sequence>MKGQSSPWTARLFRSRLLIAGVISDAGSLETETEFDGSRVKPKEEDTNVKECIDMEQQHWLLCILFFSRPRRTLLKCFAVLCSIALLHLLIPTHEDITPKQSETLELSRIQMDVIHNVDEIETISMISSPIVEYPQAMRVLKTINTERKQVEPPNVGYYQKLKPPQPKKLNYPKSLIYINRTAIIEDGIYWAEELERKVPVGLDDGEMNIKLKQLRDLKIEYMSWPEVHSCGRGNSAQLRMSDGSKLCARYGNVCLVLGELLSFYLSRYLGMDNVPLVILSRPDPETEMWSAPEIRRRLRGRRWKSDRLVALIEWKPYLNKSITLPKVFLKGSKLLYAHHPLIYGMSDIDLLHLLQWTDVILFDYLTAHLDRLISIYKGRRKISGKIGTRNLGVSEGKKFWLLDNQTGFIWAYQLTSPSYRDSDLLLRHQEEILNSTCVFRRSTVNKITELYYSTKPFAHIRRAVHFHEPLAELNNSQAIPDCDDNALEIDEIFHERINRAYKRIQQCKEMYGHR</sequence>
<dbReference type="PANTHER" id="PTHR13147:SF5">
    <property type="entry name" value="FOUR-JOINTED BOX PROTEIN 1"/>
    <property type="match status" value="1"/>
</dbReference>
<accession>A0ABM0MWR6</accession>